<evidence type="ECO:0008006" key="4">
    <source>
        <dbReference type="Google" id="ProtNLM"/>
    </source>
</evidence>
<evidence type="ECO:0000313" key="3">
    <source>
        <dbReference type="Proteomes" id="UP001634393"/>
    </source>
</evidence>
<accession>A0ABD3S4S2</accession>
<name>A0ABD3S4S2_9LAMI</name>
<dbReference type="PANTHER" id="PTHR33133:SF3">
    <property type="entry name" value="TRANSMEMBRANE PROTEIN"/>
    <property type="match status" value="1"/>
</dbReference>
<dbReference type="EMBL" id="JBJXBP010000007">
    <property type="protein sequence ID" value="KAL3819488.1"/>
    <property type="molecule type" value="Genomic_DNA"/>
</dbReference>
<organism evidence="2 3">
    <name type="scientific">Penstemon smallii</name>
    <dbReference type="NCBI Taxonomy" id="265156"/>
    <lineage>
        <taxon>Eukaryota</taxon>
        <taxon>Viridiplantae</taxon>
        <taxon>Streptophyta</taxon>
        <taxon>Embryophyta</taxon>
        <taxon>Tracheophyta</taxon>
        <taxon>Spermatophyta</taxon>
        <taxon>Magnoliopsida</taxon>
        <taxon>eudicotyledons</taxon>
        <taxon>Gunneridae</taxon>
        <taxon>Pentapetalae</taxon>
        <taxon>asterids</taxon>
        <taxon>lamiids</taxon>
        <taxon>Lamiales</taxon>
        <taxon>Plantaginaceae</taxon>
        <taxon>Cheloneae</taxon>
        <taxon>Penstemon</taxon>
    </lineage>
</organism>
<keyword evidence="3" id="KW-1185">Reference proteome</keyword>
<feature type="transmembrane region" description="Helical" evidence="1">
    <location>
        <begin position="119"/>
        <end position="138"/>
    </location>
</feature>
<feature type="transmembrane region" description="Helical" evidence="1">
    <location>
        <begin position="82"/>
        <end position="99"/>
    </location>
</feature>
<feature type="transmembrane region" description="Helical" evidence="1">
    <location>
        <begin position="172"/>
        <end position="194"/>
    </location>
</feature>
<keyword evidence="1" id="KW-0812">Transmembrane</keyword>
<protein>
    <recommendedName>
        <fullName evidence="4">Transmembrane protein</fullName>
    </recommendedName>
</protein>
<feature type="transmembrane region" description="Helical" evidence="1">
    <location>
        <begin position="145"/>
        <end position="166"/>
    </location>
</feature>
<feature type="transmembrane region" description="Helical" evidence="1">
    <location>
        <begin position="214"/>
        <end position="235"/>
    </location>
</feature>
<gene>
    <name evidence="2" type="ORF">ACJIZ3_005393</name>
</gene>
<dbReference type="PANTHER" id="PTHR33133">
    <property type="entry name" value="OS08G0107100 PROTEIN-RELATED"/>
    <property type="match status" value="1"/>
</dbReference>
<sequence length="308" mass="34234">MAKTAVRIIRKSIFTFLKNYEYFTSTPALLAFPFAISTLLSQSLISQSSYLFLFVQTRLRSLFLAAGFPELFALVDLKLSQTILTFLFALPFTLSFLLLAKASVIRALGLSLEYYHQPWILLFNPLLITQICNLVAILSVNATFFCILVVCFDVLRIFSPGLLFLLSATGAVVYSIILANAYIMCNLALILSGIDKQGGFISIFRACVLIRGRVATALSLAVPINVGLAGIEALFQYRVVRAYNHRAMALNTSMVLEGILIGYLYAILLVLDTIAGSLFLESCKRTCRIDQEDVYCHKIEIQENECVS</sequence>
<feature type="transmembrane region" description="Helical" evidence="1">
    <location>
        <begin position="255"/>
        <end position="280"/>
    </location>
</feature>
<reference evidence="2 3" key="1">
    <citation type="submission" date="2024-12" db="EMBL/GenBank/DDBJ databases">
        <title>The unique morphological basis and parallel evolutionary history of personate flowers in Penstemon.</title>
        <authorList>
            <person name="Depatie T.H."/>
            <person name="Wessinger C.A."/>
        </authorList>
    </citation>
    <scope>NUCLEOTIDE SEQUENCE [LARGE SCALE GENOMIC DNA]</scope>
    <source>
        <strain evidence="2">WTNN_2</strain>
        <tissue evidence="2">Leaf</tissue>
    </source>
</reference>
<dbReference type="Proteomes" id="UP001634393">
    <property type="component" value="Unassembled WGS sequence"/>
</dbReference>
<evidence type="ECO:0000313" key="2">
    <source>
        <dbReference type="EMBL" id="KAL3819488.1"/>
    </source>
</evidence>
<evidence type="ECO:0000256" key="1">
    <source>
        <dbReference type="SAM" id="Phobius"/>
    </source>
</evidence>
<dbReference type="AlphaFoldDB" id="A0ABD3S4S2"/>
<keyword evidence="1" id="KW-0472">Membrane</keyword>
<proteinExistence type="predicted"/>
<comment type="caution">
    <text evidence="2">The sequence shown here is derived from an EMBL/GenBank/DDBJ whole genome shotgun (WGS) entry which is preliminary data.</text>
</comment>
<keyword evidence="1" id="KW-1133">Transmembrane helix</keyword>